<evidence type="ECO:0000313" key="4">
    <source>
        <dbReference type="Proteomes" id="UP001595935"/>
    </source>
</evidence>
<dbReference type="InterPro" id="IPR036291">
    <property type="entry name" value="NAD(P)-bd_dom_sf"/>
</dbReference>
<dbReference type="InterPro" id="IPR028939">
    <property type="entry name" value="P5C_Rdtase_cat_N"/>
</dbReference>
<evidence type="ECO:0000313" key="3">
    <source>
        <dbReference type="EMBL" id="MFC4747402.1"/>
    </source>
</evidence>
<organism evidence="3 4">
    <name type="scientific">Flavobacterium branchiicola</name>
    <dbReference type="NCBI Taxonomy" id="1114875"/>
    <lineage>
        <taxon>Bacteria</taxon>
        <taxon>Pseudomonadati</taxon>
        <taxon>Bacteroidota</taxon>
        <taxon>Flavobacteriia</taxon>
        <taxon>Flavobacteriales</taxon>
        <taxon>Flavobacteriaceae</taxon>
        <taxon>Flavobacterium</taxon>
    </lineage>
</organism>
<dbReference type="EMBL" id="JBHSGV010000003">
    <property type="protein sequence ID" value="MFC4747402.1"/>
    <property type="molecule type" value="Genomic_DNA"/>
</dbReference>
<dbReference type="Pfam" id="PF03807">
    <property type="entry name" value="F420_oxidored"/>
    <property type="match status" value="1"/>
</dbReference>
<dbReference type="PANTHER" id="PTHR14239">
    <property type="entry name" value="DUDULIN-RELATED"/>
    <property type="match status" value="1"/>
</dbReference>
<dbReference type="Gene3D" id="3.40.50.720">
    <property type="entry name" value="NAD(P)-binding Rossmann-like Domain"/>
    <property type="match status" value="1"/>
</dbReference>
<evidence type="ECO:0000259" key="2">
    <source>
        <dbReference type="Pfam" id="PF03807"/>
    </source>
</evidence>
<dbReference type="InterPro" id="IPR051267">
    <property type="entry name" value="STEAP_metalloreductase"/>
</dbReference>
<name>A0ABV9PBQ1_9FLAO</name>
<keyword evidence="1" id="KW-0560">Oxidoreductase</keyword>
<proteinExistence type="predicted"/>
<dbReference type="Proteomes" id="UP001595935">
    <property type="component" value="Unassembled WGS sequence"/>
</dbReference>
<evidence type="ECO:0000256" key="1">
    <source>
        <dbReference type="ARBA" id="ARBA00023002"/>
    </source>
</evidence>
<keyword evidence="4" id="KW-1185">Reference proteome</keyword>
<protein>
    <submittedName>
        <fullName evidence="3">NAD(P)-binding domain-containing protein</fullName>
    </submittedName>
</protein>
<accession>A0ABV9PBQ1</accession>
<sequence length="178" mass="19860">MKIGIVGVSSITMDFANRAAQSGHDVLINHNRDNNIIRECVQKMGSKVKLVNKEQAVKAGIIILFVPREDLKSFLSDLPDMSEKIIIHTNNPIFSTECFSSTVKTSSEIIASLLPDAHVVKLLNIVEPNILLHKNQNHTGNEIFYTGTDTQAKRKVKSFFKTLDLAGIDLDDQLDRMN</sequence>
<gene>
    <name evidence="3" type="ORF">ACFO5S_08085</name>
</gene>
<dbReference type="SUPFAM" id="SSF51735">
    <property type="entry name" value="NAD(P)-binding Rossmann-fold domains"/>
    <property type="match status" value="1"/>
</dbReference>
<reference evidence="4" key="1">
    <citation type="journal article" date="2019" name="Int. J. Syst. Evol. Microbiol.">
        <title>The Global Catalogue of Microorganisms (GCM) 10K type strain sequencing project: providing services to taxonomists for standard genome sequencing and annotation.</title>
        <authorList>
            <consortium name="The Broad Institute Genomics Platform"/>
            <consortium name="The Broad Institute Genome Sequencing Center for Infectious Disease"/>
            <person name="Wu L."/>
            <person name="Ma J."/>
        </authorList>
    </citation>
    <scope>NUCLEOTIDE SEQUENCE [LARGE SCALE GENOMIC DNA]</scope>
    <source>
        <strain evidence="4">WYCCWR 13023</strain>
    </source>
</reference>
<dbReference type="RefSeq" id="WP_213257364.1">
    <property type="nucleotide sequence ID" value="NZ_JAGYWA010000003.1"/>
</dbReference>
<comment type="caution">
    <text evidence="3">The sequence shown here is derived from an EMBL/GenBank/DDBJ whole genome shotgun (WGS) entry which is preliminary data.</text>
</comment>
<feature type="domain" description="Pyrroline-5-carboxylate reductase catalytic N-terminal" evidence="2">
    <location>
        <begin position="2"/>
        <end position="92"/>
    </location>
</feature>